<feature type="transmembrane region" description="Helical" evidence="7">
    <location>
        <begin position="20"/>
        <end position="40"/>
    </location>
</feature>
<dbReference type="Gene3D" id="2.60.40.2880">
    <property type="entry name" value="MmpS1-5, C-terminal soluble domain"/>
    <property type="match status" value="1"/>
</dbReference>
<keyword evidence="5 7" id="KW-1133">Transmembrane helix</keyword>
<dbReference type="OrthoDB" id="3398257at2"/>
<keyword evidence="6 7" id="KW-0472">Membrane</keyword>
<protein>
    <submittedName>
        <fullName evidence="8">Small membrane protein</fullName>
    </submittedName>
</protein>
<reference evidence="8 9" key="1">
    <citation type="journal article" date="2015" name="Proc. Natl. Acad. Sci. U.S.A.">
        <title>Insight into the evolution and origin of leprosy bacilli from the genome sequence of Mycobacterium lepromatosis.</title>
        <authorList>
            <person name="Singh P."/>
            <person name="Benjak A."/>
            <person name="Schuenemann V.J."/>
            <person name="Herbig A."/>
            <person name="Avanzi C."/>
            <person name="Busso P."/>
            <person name="Nieselt K."/>
            <person name="Krause J."/>
            <person name="Vera-Cabrera L."/>
            <person name="Cole S.T."/>
        </authorList>
    </citation>
    <scope>NUCLEOTIDE SEQUENCE [LARGE SCALE GENOMIC DNA]</scope>
    <source>
        <strain evidence="8 9">Mx1-22A</strain>
    </source>
</reference>
<evidence type="ECO:0000256" key="1">
    <source>
        <dbReference type="ARBA" id="ARBA00004236"/>
    </source>
</evidence>
<dbReference type="AlphaFoldDB" id="A0A0F4ENU4"/>
<keyword evidence="9" id="KW-1185">Reference proteome</keyword>
<dbReference type="EMBL" id="JRPY01000103">
    <property type="protein sequence ID" value="KJX74641.1"/>
    <property type="molecule type" value="Genomic_DNA"/>
</dbReference>
<evidence type="ECO:0000256" key="4">
    <source>
        <dbReference type="ARBA" id="ARBA00022692"/>
    </source>
</evidence>
<sequence>MSKRQRSKGMPIFKLLSRIWIPLVILAVLVVGGFVVYRVHSYFASEKRESYADSNLVSNKPFNPKQIVYEVFGPPGTIADISYFDVNSDPQRIDGAQLPWSLSMTTTLAAVMGNLVVQGNTDSIGCRIIVNGVVKAERVSNEVNAYTYCLVKSA</sequence>
<evidence type="ECO:0000256" key="7">
    <source>
        <dbReference type="SAM" id="Phobius"/>
    </source>
</evidence>
<proteinExistence type="inferred from homology"/>
<dbReference type="InterPro" id="IPR038468">
    <property type="entry name" value="MmpS_C"/>
</dbReference>
<evidence type="ECO:0000256" key="5">
    <source>
        <dbReference type="ARBA" id="ARBA00022989"/>
    </source>
</evidence>
<dbReference type="RefSeq" id="WP_045843784.1">
    <property type="nucleotide sequence ID" value="NZ_CP083405.1"/>
</dbReference>
<accession>A0A0F4ENU4</accession>
<dbReference type="InterPro" id="IPR008693">
    <property type="entry name" value="MmpS"/>
</dbReference>
<dbReference type="GO" id="GO:0005886">
    <property type="term" value="C:plasma membrane"/>
    <property type="evidence" value="ECO:0007669"/>
    <property type="project" value="UniProtKB-SubCell"/>
</dbReference>
<keyword evidence="3" id="KW-1003">Cell membrane</keyword>
<evidence type="ECO:0000256" key="6">
    <source>
        <dbReference type="ARBA" id="ARBA00023136"/>
    </source>
</evidence>
<evidence type="ECO:0000256" key="3">
    <source>
        <dbReference type="ARBA" id="ARBA00022475"/>
    </source>
</evidence>
<keyword evidence="4 7" id="KW-0812">Transmembrane</keyword>
<gene>
    <name evidence="8" type="primary">mmpS4</name>
    <name evidence="8" type="ORF">MLPM_2377</name>
</gene>
<comment type="similarity">
    <text evidence="2">Belongs to the MmpS family.</text>
</comment>
<evidence type="ECO:0000313" key="8">
    <source>
        <dbReference type="EMBL" id="KJX74641.1"/>
    </source>
</evidence>
<comment type="subcellular location">
    <subcellularLocation>
        <location evidence="1">Cell membrane</location>
    </subcellularLocation>
</comment>
<organism evidence="8 9">
    <name type="scientific">Mycobacterium lepromatosis</name>
    <dbReference type="NCBI Taxonomy" id="480418"/>
    <lineage>
        <taxon>Bacteria</taxon>
        <taxon>Bacillati</taxon>
        <taxon>Actinomycetota</taxon>
        <taxon>Actinomycetes</taxon>
        <taxon>Mycobacteriales</taxon>
        <taxon>Mycobacteriaceae</taxon>
        <taxon>Mycobacterium</taxon>
    </lineage>
</organism>
<dbReference type="Proteomes" id="UP000053699">
    <property type="component" value="Unassembled WGS sequence"/>
</dbReference>
<evidence type="ECO:0000313" key="9">
    <source>
        <dbReference type="Proteomes" id="UP000053699"/>
    </source>
</evidence>
<dbReference type="PATRIC" id="fig|480418.6.peg.5155"/>
<dbReference type="Pfam" id="PF05423">
    <property type="entry name" value="Mycobact_memb"/>
    <property type="match status" value="1"/>
</dbReference>
<evidence type="ECO:0000256" key="2">
    <source>
        <dbReference type="ARBA" id="ARBA00007531"/>
    </source>
</evidence>
<comment type="caution">
    <text evidence="8">The sequence shown here is derived from an EMBL/GenBank/DDBJ whole genome shotgun (WGS) entry which is preliminary data.</text>
</comment>
<name>A0A0F4ENU4_9MYCO</name>